<reference evidence="2" key="1">
    <citation type="journal article" date="2015" name="Genome Biol. Evol.">
        <title>Organellar Genomes of White Spruce (Picea glauca): Assembly and Annotation.</title>
        <authorList>
            <person name="Jackman S.D."/>
            <person name="Warren R.L."/>
            <person name="Gibb E.A."/>
            <person name="Vandervalk B.P."/>
            <person name="Mohamadi H."/>
            <person name="Chu J."/>
            <person name="Raymond A."/>
            <person name="Pleasance S."/>
            <person name="Coope R."/>
            <person name="Wildung M.R."/>
            <person name="Ritland C.E."/>
            <person name="Bousquet J."/>
            <person name="Jones S.J."/>
            <person name="Bohlmann J."/>
            <person name="Birol I."/>
        </authorList>
    </citation>
    <scope>NUCLEOTIDE SEQUENCE [LARGE SCALE GENOMIC DNA]</scope>
    <source>
        <tissue evidence="2">Flushing bud</tissue>
    </source>
</reference>
<dbReference type="EMBL" id="LKAM01000013">
    <property type="protein sequence ID" value="KUM46093.1"/>
    <property type="molecule type" value="Genomic_DNA"/>
</dbReference>
<comment type="caution">
    <text evidence="2">The sequence shown here is derived from an EMBL/GenBank/DDBJ whole genome shotgun (WGS) entry which is preliminary data.</text>
</comment>
<keyword evidence="2" id="KW-0496">Mitochondrion</keyword>
<name>A0A101LVU7_PICGL</name>
<geneLocation type="mitochondrion" evidence="2"/>
<organism evidence="2">
    <name type="scientific">Picea glauca</name>
    <name type="common">White spruce</name>
    <name type="synonym">Pinus glauca</name>
    <dbReference type="NCBI Taxonomy" id="3330"/>
    <lineage>
        <taxon>Eukaryota</taxon>
        <taxon>Viridiplantae</taxon>
        <taxon>Streptophyta</taxon>
        <taxon>Embryophyta</taxon>
        <taxon>Tracheophyta</taxon>
        <taxon>Spermatophyta</taxon>
        <taxon>Pinopsida</taxon>
        <taxon>Pinidae</taxon>
        <taxon>Conifers I</taxon>
        <taxon>Pinales</taxon>
        <taxon>Pinaceae</taxon>
        <taxon>Picea</taxon>
    </lineage>
</organism>
<dbReference type="AlphaFoldDB" id="A0A101LVU7"/>
<evidence type="ECO:0000256" key="1">
    <source>
        <dbReference type="SAM" id="MobiDB-lite"/>
    </source>
</evidence>
<feature type="region of interest" description="Disordered" evidence="1">
    <location>
        <begin position="1"/>
        <end position="23"/>
    </location>
</feature>
<protein>
    <submittedName>
        <fullName evidence="2">Uncharacterized protein</fullName>
    </submittedName>
</protein>
<sequence>MSSLMTLCPRGRRRKVGGPYSTTFIAPKKKNTTSGLGGCLPGEYSSPFVPDLSLLTLRPRSHGMPPKHSKGDKVK</sequence>
<accession>A0A101LVU7</accession>
<gene>
    <name evidence="2" type="ORF">ABT39_MTgene1899</name>
</gene>
<proteinExistence type="predicted"/>
<evidence type="ECO:0000313" key="2">
    <source>
        <dbReference type="EMBL" id="KUM46093.1"/>
    </source>
</evidence>